<dbReference type="AlphaFoldDB" id="A0A4Y2A8R8"/>
<sequence>MRADYCWPLKRDNPQQVQQKKIGRESPRAEERLKALKREDNDDEDRPEEKPPSAQVILQALHTLRSSE</sequence>
<dbReference type="EMBL" id="BGPR01000009">
    <property type="protein sequence ID" value="GBL76090.1"/>
    <property type="molecule type" value="Genomic_DNA"/>
</dbReference>
<feature type="compositionally biased region" description="Basic and acidic residues" evidence="1">
    <location>
        <begin position="22"/>
        <end position="40"/>
    </location>
</feature>
<name>A0A4Y2A8R8_ARAVE</name>
<reference evidence="2 3" key="1">
    <citation type="journal article" date="2019" name="Sci. Rep.">
        <title>Orb-weaving spider Araneus ventricosus genome elucidates the spidroin gene catalogue.</title>
        <authorList>
            <person name="Kono N."/>
            <person name="Nakamura H."/>
            <person name="Ohtoshi R."/>
            <person name="Moran D.A.P."/>
            <person name="Shinohara A."/>
            <person name="Yoshida Y."/>
            <person name="Fujiwara M."/>
            <person name="Mori M."/>
            <person name="Tomita M."/>
            <person name="Arakawa K."/>
        </authorList>
    </citation>
    <scope>NUCLEOTIDE SEQUENCE [LARGE SCALE GENOMIC DNA]</scope>
</reference>
<evidence type="ECO:0000313" key="2">
    <source>
        <dbReference type="EMBL" id="GBL76090.1"/>
    </source>
</evidence>
<protein>
    <submittedName>
        <fullName evidence="2">Uncharacterized protein</fullName>
    </submittedName>
</protein>
<accession>A0A4Y2A8R8</accession>
<dbReference type="Proteomes" id="UP000499080">
    <property type="component" value="Unassembled WGS sequence"/>
</dbReference>
<organism evidence="2 3">
    <name type="scientific">Araneus ventricosus</name>
    <name type="common">Orbweaver spider</name>
    <name type="synonym">Epeira ventricosa</name>
    <dbReference type="NCBI Taxonomy" id="182803"/>
    <lineage>
        <taxon>Eukaryota</taxon>
        <taxon>Metazoa</taxon>
        <taxon>Ecdysozoa</taxon>
        <taxon>Arthropoda</taxon>
        <taxon>Chelicerata</taxon>
        <taxon>Arachnida</taxon>
        <taxon>Araneae</taxon>
        <taxon>Araneomorphae</taxon>
        <taxon>Entelegynae</taxon>
        <taxon>Araneoidea</taxon>
        <taxon>Araneidae</taxon>
        <taxon>Araneus</taxon>
    </lineage>
</organism>
<proteinExistence type="predicted"/>
<evidence type="ECO:0000256" key="1">
    <source>
        <dbReference type="SAM" id="MobiDB-lite"/>
    </source>
</evidence>
<comment type="caution">
    <text evidence="2">The sequence shown here is derived from an EMBL/GenBank/DDBJ whole genome shotgun (WGS) entry which is preliminary data.</text>
</comment>
<feature type="region of interest" description="Disordered" evidence="1">
    <location>
        <begin position="1"/>
        <end position="55"/>
    </location>
</feature>
<feature type="compositionally biased region" description="Basic and acidic residues" evidence="1">
    <location>
        <begin position="1"/>
        <end position="13"/>
    </location>
</feature>
<evidence type="ECO:0000313" key="3">
    <source>
        <dbReference type="Proteomes" id="UP000499080"/>
    </source>
</evidence>
<keyword evidence="3" id="KW-1185">Reference proteome</keyword>
<gene>
    <name evidence="2" type="ORF">AVEN_234392_1</name>
</gene>